<proteinExistence type="predicted"/>
<dbReference type="STRING" id="1798370.A2Z00_00290"/>
<dbReference type="InterPro" id="IPR025375">
    <property type="entry name" value="DUF4365"/>
</dbReference>
<accession>A0A1F5ZIE2</accession>
<name>A0A1F5ZIE2_9BACT</name>
<evidence type="ECO:0000313" key="3">
    <source>
        <dbReference type="Proteomes" id="UP000177268"/>
    </source>
</evidence>
<dbReference type="Pfam" id="PF14280">
    <property type="entry name" value="DUF4365"/>
    <property type="match status" value="1"/>
</dbReference>
<dbReference type="Proteomes" id="UP000177268">
    <property type="component" value="Unassembled WGS sequence"/>
</dbReference>
<evidence type="ECO:0000313" key="2">
    <source>
        <dbReference type="EMBL" id="OGG11877.1"/>
    </source>
</evidence>
<feature type="domain" description="DUF4365" evidence="1">
    <location>
        <begin position="19"/>
        <end position="160"/>
    </location>
</feature>
<gene>
    <name evidence="2" type="ORF">A2Z00_00290</name>
</gene>
<dbReference type="AlphaFoldDB" id="A0A1F5ZIE2"/>
<reference evidence="2 3" key="1">
    <citation type="journal article" date="2016" name="Nat. Commun.">
        <title>Thousands of microbial genomes shed light on interconnected biogeochemical processes in an aquifer system.</title>
        <authorList>
            <person name="Anantharaman K."/>
            <person name="Brown C.T."/>
            <person name="Hug L.A."/>
            <person name="Sharon I."/>
            <person name="Castelle C.J."/>
            <person name="Probst A.J."/>
            <person name="Thomas B.C."/>
            <person name="Singh A."/>
            <person name="Wilkins M.J."/>
            <person name="Karaoz U."/>
            <person name="Brodie E.L."/>
            <person name="Williams K.H."/>
            <person name="Hubbard S.S."/>
            <person name="Banfield J.F."/>
        </authorList>
    </citation>
    <scope>NUCLEOTIDE SEQUENCE [LARGE SCALE GENOMIC DNA]</scope>
</reference>
<evidence type="ECO:0000259" key="1">
    <source>
        <dbReference type="Pfam" id="PF14280"/>
    </source>
</evidence>
<protein>
    <recommendedName>
        <fullName evidence="1">DUF4365 domain-containing protein</fullName>
    </recommendedName>
</protein>
<sequence length="171" mass="19073">MLSEFYSSMTSLPDYKDSFAEAYLFAISAAAGLPIERSTRRTDNLGIDLTLSKKNDSVSPGSQINIQLKGVAENSASMFKEDERSISYNFHNPCNPIGAHYLVVVRLPNDGTPEDWLTLTEKELIIRKCAFYTKIVPKMKSGFVKIPKTQLLTHNNLPTLFPSAIDLVNNL</sequence>
<dbReference type="EMBL" id="MFIZ01000012">
    <property type="protein sequence ID" value="OGG11877.1"/>
    <property type="molecule type" value="Genomic_DNA"/>
</dbReference>
<organism evidence="2 3">
    <name type="scientific">Candidatus Gottesmanbacteria bacterium RBG_13_45_10</name>
    <dbReference type="NCBI Taxonomy" id="1798370"/>
    <lineage>
        <taxon>Bacteria</taxon>
        <taxon>Candidatus Gottesmaniibacteriota</taxon>
    </lineage>
</organism>
<comment type="caution">
    <text evidence="2">The sequence shown here is derived from an EMBL/GenBank/DDBJ whole genome shotgun (WGS) entry which is preliminary data.</text>
</comment>